<dbReference type="RefSeq" id="WP_011011932.1">
    <property type="nucleotide sequence ID" value="NC_003413.1"/>
</dbReference>
<evidence type="ECO:0000313" key="2">
    <source>
        <dbReference type="EMBL" id="QEK78478.1"/>
    </source>
</evidence>
<feature type="transmembrane region" description="Helical" evidence="1">
    <location>
        <begin position="42"/>
        <end position="62"/>
    </location>
</feature>
<dbReference type="AlphaFoldDB" id="A0A5C0XQF6"/>
<evidence type="ECO:0000313" key="3">
    <source>
        <dbReference type="Proteomes" id="UP000324354"/>
    </source>
</evidence>
<name>A0A5C0XQF6_PYRFU</name>
<accession>A0A5C0XQF6</accession>
<proteinExistence type="predicted"/>
<feature type="transmembrane region" description="Helical" evidence="1">
    <location>
        <begin position="74"/>
        <end position="98"/>
    </location>
</feature>
<protein>
    <submittedName>
        <fullName evidence="2">Uncharacterized protein</fullName>
    </submittedName>
</protein>
<dbReference type="Proteomes" id="UP000324354">
    <property type="component" value="Chromosome"/>
</dbReference>
<gene>
    <name evidence="2" type="ORF">PFDSM3638_03990</name>
</gene>
<organism evidence="2 3">
    <name type="scientific">Pyrococcus furiosus (strain ATCC 43587 / DSM 3638 / JCM 8422 / Vc1)</name>
    <dbReference type="NCBI Taxonomy" id="186497"/>
    <lineage>
        <taxon>Archaea</taxon>
        <taxon>Methanobacteriati</taxon>
        <taxon>Methanobacteriota</taxon>
        <taxon>Thermococci</taxon>
        <taxon>Thermococcales</taxon>
        <taxon>Thermococcaceae</taxon>
        <taxon>Pyrococcus</taxon>
    </lineage>
</organism>
<keyword evidence="1" id="KW-1133">Transmembrane helix</keyword>
<keyword evidence="1" id="KW-0472">Membrane</keyword>
<dbReference type="GeneID" id="41712603"/>
<reference evidence="2 3" key="1">
    <citation type="submission" date="2017-08" db="EMBL/GenBank/DDBJ databases">
        <title>Resequencing and Reannotation of the genome of Pyrococcus furiosus type strain DSM3638.</title>
        <authorList>
            <person name="Reichelt R.M."/>
            <person name="Bunk B."/>
        </authorList>
    </citation>
    <scope>NUCLEOTIDE SEQUENCE [LARGE SCALE GENOMIC DNA]</scope>
    <source>
        <strain evidence="2 3">DSM 3638</strain>
    </source>
</reference>
<dbReference type="GeneID" id="13301393"/>
<evidence type="ECO:0000256" key="1">
    <source>
        <dbReference type="SAM" id="Phobius"/>
    </source>
</evidence>
<dbReference type="EMBL" id="CP023154">
    <property type="protein sequence ID" value="QEK78478.1"/>
    <property type="molecule type" value="Genomic_DNA"/>
</dbReference>
<keyword evidence="1" id="KW-0812">Transmembrane</keyword>
<sequence length="134" mass="14900">MILSLVLLGLSYLALRKSRDVGLLVYFFYGIVVVREVEVESLISVKGLLVLVLFAISVLVLGRELKLEWVEVGLVSLVFALSLFVQHLTLVVVGVMLLSSPLLLKPVKRRDLGSVKSPDYFIQSKKLKSWTSGK</sequence>